<sequence>MFNLKGCTVDLYNSLPSQIPFFLRPNKPVMFMGADVTHPRPLDDINPSAAAAVGSMNWPAANKYVSRMRSQTYRQEIIWDLGAMMKGLIDDFYQELNELPKRIIFFSE</sequence>
<dbReference type="STRING" id="43335.A0A4U5NNT7"/>
<dbReference type="SUPFAM" id="SSF53098">
    <property type="entry name" value="Ribonuclease H-like"/>
    <property type="match status" value="1"/>
</dbReference>
<reference evidence="2" key="1">
    <citation type="submission" date="2018-10" db="EMBL/GenBank/DDBJ databases">
        <title>Population genomic analysis revealed the cold adaptation of white poplar.</title>
        <authorList>
            <person name="Liu Y.-J."/>
        </authorList>
    </citation>
    <scope>NUCLEOTIDE SEQUENCE [LARGE SCALE GENOMIC DNA]</scope>
    <source>
        <strain evidence="2">PAL-ZL1</strain>
    </source>
</reference>
<dbReference type="InterPro" id="IPR003165">
    <property type="entry name" value="Piwi"/>
</dbReference>
<comment type="caution">
    <text evidence="2">The sequence shown here is derived from an EMBL/GenBank/DDBJ whole genome shotgun (WGS) entry which is preliminary data.</text>
</comment>
<dbReference type="Gene3D" id="3.30.420.10">
    <property type="entry name" value="Ribonuclease H-like superfamily/Ribonuclease H"/>
    <property type="match status" value="1"/>
</dbReference>
<dbReference type="GO" id="GO:0003676">
    <property type="term" value="F:nucleic acid binding"/>
    <property type="evidence" value="ECO:0007669"/>
    <property type="project" value="InterPro"/>
</dbReference>
<dbReference type="InterPro" id="IPR012337">
    <property type="entry name" value="RNaseH-like_sf"/>
</dbReference>
<dbReference type="PANTHER" id="PTHR22891">
    <property type="entry name" value="EUKARYOTIC TRANSLATION INITIATION FACTOR 2C"/>
    <property type="match status" value="1"/>
</dbReference>
<gene>
    <name evidence="2" type="ORF">D5086_0000249440</name>
</gene>
<evidence type="ECO:0000259" key="1">
    <source>
        <dbReference type="PROSITE" id="PS50822"/>
    </source>
</evidence>
<accession>A0A4U5NNT7</accession>
<dbReference type="EMBL" id="RCHU01000956">
    <property type="protein sequence ID" value="TKR85278.1"/>
    <property type="molecule type" value="Genomic_DNA"/>
</dbReference>
<organism evidence="2">
    <name type="scientific">Populus alba</name>
    <name type="common">White poplar</name>
    <dbReference type="NCBI Taxonomy" id="43335"/>
    <lineage>
        <taxon>Eukaryota</taxon>
        <taxon>Viridiplantae</taxon>
        <taxon>Streptophyta</taxon>
        <taxon>Embryophyta</taxon>
        <taxon>Tracheophyta</taxon>
        <taxon>Spermatophyta</taxon>
        <taxon>Magnoliopsida</taxon>
        <taxon>eudicotyledons</taxon>
        <taxon>Gunneridae</taxon>
        <taxon>Pentapetalae</taxon>
        <taxon>rosids</taxon>
        <taxon>fabids</taxon>
        <taxon>Malpighiales</taxon>
        <taxon>Salicaceae</taxon>
        <taxon>Saliceae</taxon>
        <taxon>Populus</taxon>
    </lineage>
</organism>
<evidence type="ECO:0000313" key="2">
    <source>
        <dbReference type="EMBL" id="TKR85278.1"/>
    </source>
</evidence>
<dbReference type="InterPro" id="IPR036397">
    <property type="entry name" value="RNaseH_sf"/>
</dbReference>
<dbReference type="AlphaFoldDB" id="A0A4U5NNT7"/>
<feature type="domain" description="Piwi" evidence="1">
    <location>
        <begin position="30"/>
        <end position="108"/>
    </location>
</feature>
<protein>
    <recommendedName>
        <fullName evidence="1">Piwi domain-containing protein</fullName>
    </recommendedName>
</protein>
<dbReference type="Pfam" id="PF02171">
    <property type="entry name" value="Piwi"/>
    <property type="match status" value="1"/>
</dbReference>
<proteinExistence type="predicted"/>
<name>A0A4U5NNT7_POPAL</name>
<dbReference type="PROSITE" id="PS50822">
    <property type="entry name" value="PIWI"/>
    <property type="match status" value="1"/>
</dbReference>